<dbReference type="PANTHER" id="PTHR38429">
    <property type="entry name" value="SEPTATION PROTEIN SPOVG-RELATED"/>
    <property type="match status" value="1"/>
</dbReference>
<dbReference type="HAMAP" id="MF_00819">
    <property type="entry name" value="SpoVG"/>
    <property type="match status" value="1"/>
</dbReference>
<dbReference type="NCBIfam" id="NF009749">
    <property type="entry name" value="PRK13259.1"/>
    <property type="match status" value="1"/>
</dbReference>
<evidence type="ECO:0000313" key="5">
    <source>
        <dbReference type="EMBL" id="PLX18748.1"/>
    </source>
</evidence>
<protein>
    <recommendedName>
        <fullName evidence="4">Putative septation protein SpoVG</fullName>
    </recommendedName>
</protein>
<name>A0A2N5ZJ75_MUIH1</name>
<keyword evidence="2 4" id="KW-0717">Septation</keyword>
<reference evidence="5 6" key="1">
    <citation type="submission" date="2017-11" db="EMBL/GenBank/DDBJ databases">
        <title>Genome-resolved metagenomics identifies genetic mobility, metabolic interactions, and unexpected diversity in perchlorate-reducing communities.</title>
        <authorList>
            <person name="Barnum T.P."/>
            <person name="Figueroa I.A."/>
            <person name="Carlstrom C.I."/>
            <person name="Lucas L.N."/>
            <person name="Engelbrektson A.L."/>
            <person name="Coates J.D."/>
        </authorList>
    </citation>
    <scope>NUCLEOTIDE SEQUENCE [LARGE SCALE GENOMIC DNA]</scope>
    <source>
        <strain evidence="5">BM706</strain>
    </source>
</reference>
<gene>
    <name evidence="4" type="primary">spoVG</name>
    <name evidence="5" type="ORF">C0601_04020</name>
</gene>
<dbReference type="PANTHER" id="PTHR38429:SF1">
    <property type="entry name" value="SEPTATION PROTEIN SPOVG-RELATED"/>
    <property type="match status" value="1"/>
</dbReference>
<dbReference type="Pfam" id="PF04026">
    <property type="entry name" value="SpoVG"/>
    <property type="match status" value="1"/>
</dbReference>
<dbReference type="Gene3D" id="3.30.1120.40">
    <property type="entry name" value="Stage V sporulation protein G"/>
    <property type="match status" value="1"/>
</dbReference>
<organism evidence="5 6">
    <name type="scientific">Muiribacterium halophilum</name>
    <dbReference type="NCBI Taxonomy" id="2053465"/>
    <lineage>
        <taxon>Bacteria</taxon>
        <taxon>Candidatus Muiribacteriota</taxon>
        <taxon>Candidatus Muiribacteriia</taxon>
        <taxon>Candidatus Muiribacteriales</taxon>
        <taxon>Candidatus Muiribacteriaceae</taxon>
        <taxon>Candidatus Muiribacterium</taxon>
    </lineage>
</organism>
<dbReference type="AlphaFoldDB" id="A0A2N5ZJ75"/>
<dbReference type="InterPro" id="IPR007170">
    <property type="entry name" value="SpoVG"/>
</dbReference>
<dbReference type="GO" id="GO:0000917">
    <property type="term" value="P:division septum assembly"/>
    <property type="evidence" value="ECO:0007669"/>
    <property type="project" value="UniProtKB-KW"/>
</dbReference>
<dbReference type="InterPro" id="IPR036751">
    <property type="entry name" value="SpoVG_sf"/>
</dbReference>
<comment type="caution">
    <text evidence="5">The sequence shown here is derived from an EMBL/GenBank/DDBJ whole genome shotgun (WGS) entry which is preliminary data.</text>
</comment>
<evidence type="ECO:0000313" key="6">
    <source>
        <dbReference type="Proteomes" id="UP000234857"/>
    </source>
</evidence>
<proteinExistence type="inferred from homology"/>
<evidence type="ECO:0000256" key="1">
    <source>
        <dbReference type="ARBA" id="ARBA00022618"/>
    </source>
</evidence>
<dbReference type="GO" id="GO:0030435">
    <property type="term" value="P:sporulation resulting in formation of a cellular spore"/>
    <property type="evidence" value="ECO:0007669"/>
    <property type="project" value="InterPro"/>
</dbReference>
<evidence type="ECO:0000256" key="2">
    <source>
        <dbReference type="ARBA" id="ARBA00023210"/>
    </source>
</evidence>
<keyword evidence="1 4" id="KW-0132">Cell division</keyword>
<accession>A0A2N5ZJ75</accession>
<dbReference type="SUPFAM" id="SSF160537">
    <property type="entry name" value="SpoVG-like"/>
    <property type="match status" value="1"/>
</dbReference>
<sequence>MEITDVRIRKVNGDGKLKAYVSITFDEKFVVHDLKVIEGKKGYFVAMPSKKMSNGEFKDTAHPLVTEVRDEIQTTVLQKYNSMPEEAFDGLQETVAEV</sequence>
<keyword evidence="3 4" id="KW-0131">Cell cycle</keyword>
<comment type="function">
    <text evidence="4">Could be involved in septation.</text>
</comment>
<dbReference type="EMBL" id="PKTG01000053">
    <property type="protein sequence ID" value="PLX18748.1"/>
    <property type="molecule type" value="Genomic_DNA"/>
</dbReference>
<evidence type="ECO:0000256" key="4">
    <source>
        <dbReference type="HAMAP-Rule" id="MF_00819"/>
    </source>
</evidence>
<comment type="similarity">
    <text evidence="4">Belongs to the SpoVG family.</text>
</comment>
<dbReference type="Proteomes" id="UP000234857">
    <property type="component" value="Unassembled WGS sequence"/>
</dbReference>
<evidence type="ECO:0000256" key="3">
    <source>
        <dbReference type="ARBA" id="ARBA00023306"/>
    </source>
</evidence>